<organism evidence="3 4">
    <name type="scientific">Camellia sinensis</name>
    <name type="common">Tea plant</name>
    <name type="synonym">Thea sinensis</name>
    <dbReference type="NCBI Taxonomy" id="4442"/>
    <lineage>
        <taxon>Eukaryota</taxon>
        <taxon>Viridiplantae</taxon>
        <taxon>Streptophyta</taxon>
        <taxon>Embryophyta</taxon>
        <taxon>Tracheophyta</taxon>
        <taxon>Spermatophyta</taxon>
        <taxon>Magnoliopsida</taxon>
        <taxon>eudicotyledons</taxon>
        <taxon>Gunneridae</taxon>
        <taxon>Pentapetalae</taxon>
        <taxon>asterids</taxon>
        <taxon>Ericales</taxon>
        <taxon>Theaceae</taxon>
        <taxon>Camellia</taxon>
    </lineage>
</organism>
<dbReference type="AlphaFoldDB" id="A0A7J7GLR9"/>
<dbReference type="EMBL" id="JACBKZ010000010">
    <property type="protein sequence ID" value="KAF5940364.1"/>
    <property type="molecule type" value="Genomic_DNA"/>
</dbReference>
<evidence type="ECO:0000313" key="3">
    <source>
        <dbReference type="EMBL" id="KAF5940364.1"/>
    </source>
</evidence>
<comment type="similarity">
    <text evidence="1">Belongs to the plant acyltransferase family.</text>
</comment>
<evidence type="ECO:0000313" key="4">
    <source>
        <dbReference type="Proteomes" id="UP000593564"/>
    </source>
</evidence>
<dbReference type="GO" id="GO:0016740">
    <property type="term" value="F:transferase activity"/>
    <property type="evidence" value="ECO:0007669"/>
    <property type="project" value="UniProtKB-KW"/>
</dbReference>
<dbReference type="PANTHER" id="PTHR31147:SF66">
    <property type="entry name" value="OS05G0315700 PROTEIN"/>
    <property type="match status" value="1"/>
</dbReference>
<sequence length="477" mass="53717">MCIKRSIKNVVHPYPSSTFVCKLNISSVMALPIPSPLVFTVTTQKPELVTPAKPTPHEIKELSDMDDQKVLRCHLPAIMFYRNSPSLGGKRDPVKVIREALAQTLVFYYPLAGRLKEEGPDGKLIVECAGQGVWFVEADADIRFQDFVEAEALFPPYRFLNQILYDVPGSSEILSAPLLLIQVTRLRCGGFIFAFRCNHTMADGTGVFQFLMALAEMARGANAPFVQPVWQRELLNSRNPPRVTCTHHEYDDNVVNAESNIICAEDKVVFRNFFFGFKELHALRMLFPPHQRMCSTFDLLTACIWKYRIASLQLNPSEEVRLSFSSNARVYFKPPLPIGYYGNAVACPTALSTAGELSLEHALELVRKTKSLVTEEYMRSTIDLVVIKGRPFIKYEQAYFVSDVHKMKFSDVDFGWGNAVFGGPSLVGEMKGSYFVYFKNEMGEDGIVVPICLPPVAMERFILEVESIFKGDDSNNN</sequence>
<evidence type="ECO:0000256" key="2">
    <source>
        <dbReference type="ARBA" id="ARBA00022679"/>
    </source>
</evidence>
<dbReference type="InterPro" id="IPR050898">
    <property type="entry name" value="Plant_acyltransferase"/>
</dbReference>
<dbReference type="GO" id="GO:0009723">
    <property type="term" value="P:response to ethylene"/>
    <property type="evidence" value="ECO:0007669"/>
    <property type="project" value="UniProtKB-ARBA"/>
</dbReference>
<dbReference type="Proteomes" id="UP000593564">
    <property type="component" value="Unassembled WGS sequence"/>
</dbReference>
<comment type="caution">
    <text evidence="3">The sequence shown here is derived from an EMBL/GenBank/DDBJ whole genome shotgun (WGS) entry which is preliminary data.</text>
</comment>
<dbReference type="InterPro" id="IPR023213">
    <property type="entry name" value="CAT-like_dom_sf"/>
</dbReference>
<name>A0A7J7GLR9_CAMSI</name>
<dbReference type="PANTHER" id="PTHR31147">
    <property type="entry name" value="ACYL TRANSFERASE 4"/>
    <property type="match status" value="1"/>
</dbReference>
<proteinExistence type="inferred from homology"/>
<keyword evidence="2" id="KW-0808">Transferase</keyword>
<reference evidence="4" key="1">
    <citation type="journal article" date="2020" name="Nat. Commun.">
        <title>Genome assembly of wild tea tree DASZ reveals pedigree and selection history of tea varieties.</title>
        <authorList>
            <person name="Zhang W."/>
            <person name="Zhang Y."/>
            <person name="Qiu H."/>
            <person name="Guo Y."/>
            <person name="Wan H."/>
            <person name="Zhang X."/>
            <person name="Scossa F."/>
            <person name="Alseekh S."/>
            <person name="Zhang Q."/>
            <person name="Wang P."/>
            <person name="Xu L."/>
            <person name="Schmidt M.H."/>
            <person name="Jia X."/>
            <person name="Li D."/>
            <person name="Zhu A."/>
            <person name="Guo F."/>
            <person name="Chen W."/>
            <person name="Ni D."/>
            <person name="Usadel B."/>
            <person name="Fernie A.R."/>
            <person name="Wen W."/>
        </authorList>
    </citation>
    <scope>NUCLEOTIDE SEQUENCE [LARGE SCALE GENOMIC DNA]</scope>
    <source>
        <strain evidence="4">cv. G240</strain>
    </source>
</reference>
<dbReference type="Gene3D" id="3.30.559.10">
    <property type="entry name" value="Chloramphenicol acetyltransferase-like domain"/>
    <property type="match status" value="2"/>
</dbReference>
<reference evidence="3 4" key="2">
    <citation type="submission" date="2020-07" db="EMBL/GenBank/DDBJ databases">
        <title>Genome assembly of wild tea tree DASZ reveals pedigree and selection history of tea varieties.</title>
        <authorList>
            <person name="Zhang W."/>
        </authorList>
    </citation>
    <scope>NUCLEOTIDE SEQUENCE [LARGE SCALE GENOMIC DNA]</scope>
    <source>
        <strain evidence="4">cv. G240</strain>
        <tissue evidence="3">Leaf</tissue>
    </source>
</reference>
<accession>A0A7J7GLR9</accession>
<keyword evidence="4" id="KW-1185">Reference proteome</keyword>
<evidence type="ECO:0000256" key="1">
    <source>
        <dbReference type="ARBA" id="ARBA00009861"/>
    </source>
</evidence>
<protein>
    <submittedName>
        <fullName evidence="3">Uncharacterized protein</fullName>
    </submittedName>
</protein>
<dbReference type="Pfam" id="PF02458">
    <property type="entry name" value="Transferase"/>
    <property type="match status" value="1"/>
</dbReference>
<gene>
    <name evidence="3" type="ORF">HYC85_021531</name>
</gene>